<keyword evidence="2" id="KW-0378">Hydrolase</keyword>
<reference evidence="2 3" key="1">
    <citation type="submission" date="2016-04" db="EMBL/GenBank/DDBJ databases">
        <title>Draft genome sequence of Aeribacillus pallidus 8m3 from petroleum reservoir.</title>
        <authorList>
            <person name="Poltaraus A.B."/>
            <person name="Nazina T.N."/>
            <person name="Tourova T.P."/>
            <person name="Malakho S.M."/>
            <person name="Korshunova A.V."/>
            <person name="Sokolova D.S."/>
        </authorList>
    </citation>
    <scope>NUCLEOTIDE SEQUENCE [LARGE SCALE GENOMIC DNA]</scope>
    <source>
        <strain evidence="2 3">8m3</strain>
    </source>
</reference>
<gene>
    <name evidence="2" type="ORF">AZI98_13885</name>
</gene>
<evidence type="ECO:0000259" key="1">
    <source>
        <dbReference type="SMART" id="SM00849"/>
    </source>
</evidence>
<dbReference type="SUPFAM" id="SSF56281">
    <property type="entry name" value="Metallo-hydrolase/oxidoreductase"/>
    <property type="match status" value="1"/>
</dbReference>
<dbReference type="RefSeq" id="WP_063388871.1">
    <property type="nucleotide sequence ID" value="NZ_LWBR01000048.1"/>
</dbReference>
<dbReference type="SMART" id="SM00849">
    <property type="entry name" value="Lactamase_B"/>
    <property type="match status" value="1"/>
</dbReference>
<dbReference type="OrthoDB" id="9761531at2"/>
<dbReference type="Pfam" id="PF00753">
    <property type="entry name" value="Lactamase_B"/>
    <property type="match status" value="1"/>
</dbReference>
<dbReference type="InterPro" id="IPR036866">
    <property type="entry name" value="RibonucZ/Hydroxyglut_hydro"/>
</dbReference>
<protein>
    <submittedName>
        <fullName evidence="2">MBL fold metallo-hydrolase</fullName>
    </submittedName>
</protein>
<sequence length="323" mass="37059">MELRKQNYEIIPIIVDVPSNLRTINFFLVKAKESLALIDAGLDHEACWNALLETLQKNGLALHDLTEIILTHNHIDHVGLVNRIIADHPIQVYAHKNAIPRLKRDRQFLEMRVEFFSKLYEEMGCHEAGRKQVDYLKESIVKNRKLAIQAEIIPVESSHLDFQIVEVPGHAPDQIALYDPKHRWMISGDLLIQHISSNALVEPDSFGRRMPTLLQHKHSLEKVSDLPLDLVFPGHGVFIQDPKDLINKRLKGIEKKAEKIMNLILNGVTTASGLAQAYYGNKYSEQFSLVMSEIIGHLDYLEFNGKIRKEMEKGVWHYSINKE</sequence>
<dbReference type="InterPro" id="IPR050662">
    <property type="entry name" value="Sec-metab_biosynth-thioest"/>
</dbReference>
<comment type="caution">
    <text evidence="2">The sequence shown here is derived from an EMBL/GenBank/DDBJ whole genome shotgun (WGS) entry which is preliminary data.</text>
</comment>
<dbReference type="GO" id="GO:0016787">
    <property type="term" value="F:hydrolase activity"/>
    <property type="evidence" value="ECO:0007669"/>
    <property type="project" value="UniProtKB-KW"/>
</dbReference>
<organism evidence="2 3">
    <name type="scientific">Aeribacillus pallidus</name>
    <dbReference type="NCBI Taxonomy" id="33936"/>
    <lineage>
        <taxon>Bacteria</taxon>
        <taxon>Bacillati</taxon>
        <taxon>Bacillota</taxon>
        <taxon>Bacilli</taxon>
        <taxon>Bacillales</taxon>
        <taxon>Bacillaceae</taxon>
        <taxon>Aeribacillus</taxon>
    </lineage>
</organism>
<dbReference type="Gene3D" id="3.60.15.10">
    <property type="entry name" value="Ribonuclease Z/Hydroxyacylglutathione hydrolase-like"/>
    <property type="match status" value="1"/>
</dbReference>
<name>A0A165X1J9_9BACI</name>
<evidence type="ECO:0000313" key="3">
    <source>
        <dbReference type="Proteomes" id="UP000076476"/>
    </source>
</evidence>
<accession>A0A165X1J9</accession>
<keyword evidence="3" id="KW-1185">Reference proteome</keyword>
<dbReference type="PANTHER" id="PTHR23131">
    <property type="entry name" value="ENDORIBONUCLEASE LACTB2"/>
    <property type="match status" value="1"/>
</dbReference>
<dbReference type="AlphaFoldDB" id="A0A165X1J9"/>
<proteinExistence type="predicted"/>
<feature type="domain" description="Metallo-beta-lactamase" evidence="1">
    <location>
        <begin position="23"/>
        <end position="235"/>
    </location>
</feature>
<dbReference type="STRING" id="33936.AZI98_13885"/>
<evidence type="ECO:0000313" key="2">
    <source>
        <dbReference type="EMBL" id="KZN95526.1"/>
    </source>
</evidence>
<dbReference type="PANTHER" id="PTHR23131:SF4">
    <property type="entry name" value="METALLO-BETA-LACTAMASE SUPERFAMILY POTEIN"/>
    <property type="match status" value="1"/>
</dbReference>
<dbReference type="InterPro" id="IPR001279">
    <property type="entry name" value="Metallo-B-lactamas"/>
</dbReference>
<dbReference type="Proteomes" id="UP000076476">
    <property type="component" value="Unassembled WGS sequence"/>
</dbReference>
<dbReference type="EMBL" id="LWBR01000048">
    <property type="protein sequence ID" value="KZN95526.1"/>
    <property type="molecule type" value="Genomic_DNA"/>
</dbReference>